<feature type="region of interest" description="Disordered" evidence="1">
    <location>
        <begin position="1"/>
        <end position="23"/>
    </location>
</feature>
<organism evidence="2 3">
    <name type="scientific">Penicillium bovifimosum</name>
    <dbReference type="NCBI Taxonomy" id="126998"/>
    <lineage>
        <taxon>Eukaryota</taxon>
        <taxon>Fungi</taxon>
        <taxon>Dikarya</taxon>
        <taxon>Ascomycota</taxon>
        <taxon>Pezizomycotina</taxon>
        <taxon>Eurotiomycetes</taxon>
        <taxon>Eurotiomycetidae</taxon>
        <taxon>Eurotiales</taxon>
        <taxon>Aspergillaceae</taxon>
        <taxon>Penicillium</taxon>
    </lineage>
</organism>
<sequence>MGKLQTWSQKHLDSRITGPAGGSVDEEQVFVSSERGVQDRLEGRDELFWAPLRKKTAAGPCDGSEPWEYLAIALVESSSLSIDEIRDKIYGLVKLKDGAQRFLATMPLAEAIMKNDNVARHRHRFFETARRFRNRLGSLSPRGDLRGVLPPYRGYSGQSDFVMKTSSDVAKIVGEGKTPWIDEHDLSAPG</sequence>
<dbReference type="OrthoDB" id="3796275at2759"/>
<comment type="caution">
    <text evidence="2">The sequence shown here is derived from an EMBL/GenBank/DDBJ whole genome shotgun (WGS) entry which is preliminary data.</text>
</comment>
<evidence type="ECO:0000313" key="2">
    <source>
        <dbReference type="EMBL" id="KAJ5138984.1"/>
    </source>
</evidence>
<accession>A0A9W9H5H2</accession>
<keyword evidence="3" id="KW-1185">Reference proteome</keyword>
<reference evidence="2" key="1">
    <citation type="submission" date="2022-11" db="EMBL/GenBank/DDBJ databases">
        <authorList>
            <person name="Petersen C."/>
        </authorList>
    </citation>
    <scope>NUCLEOTIDE SEQUENCE</scope>
    <source>
        <strain evidence="2">IBT 22155</strain>
    </source>
</reference>
<reference evidence="2" key="2">
    <citation type="journal article" date="2023" name="IMA Fungus">
        <title>Comparative genomic study of the Penicillium genus elucidates a diverse pangenome and 15 lateral gene transfer events.</title>
        <authorList>
            <person name="Petersen C."/>
            <person name="Sorensen T."/>
            <person name="Nielsen M.R."/>
            <person name="Sondergaard T.E."/>
            <person name="Sorensen J.L."/>
            <person name="Fitzpatrick D.A."/>
            <person name="Frisvad J.C."/>
            <person name="Nielsen K.L."/>
        </authorList>
    </citation>
    <scope>NUCLEOTIDE SEQUENCE</scope>
    <source>
        <strain evidence="2">IBT 22155</strain>
    </source>
</reference>
<dbReference type="EMBL" id="JAPQKL010000003">
    <property type="protein sequence ID" value="KAJ5138984.1"/>
    <property type="molecule type" value="Genomic_DNA"/>
</dbReference>
<dbReference type="Proteomes" id="UP001149079">
    <property type="component" value="Unassembled WGS sequence"/>
</dbReference>
<gene>
    <name evidence="2" type="ORF">N7515_003832</name>
</gene>
<dbReference type="RefSeq" id="XP_056523633.1">
    <property type="nucleotide sequence ID" value="XM_056664576.1"/>
</dbReference>
<evidence type="ECO:0000256" key="1">
    <source>
        <dbReference type="SAM" id="MobiDB-lite"/>
    </source>
</evidence>
<evidence type="ECO:0000313" key="3">
    <source>
        <dbReference type="Proteomes" id="UP001149079"/>
    </source>
</evidence>
<protein>
    <submittedName>
        <fullName evidence="2">Uncharacterized protein</fullName>
    </submittedName>
</protein>
<name>A0A9W9H5H2_9EURO</name>
<proteinExistence type="predicted"/>
<dbReference type="AlphaFoldDB" id="A0A9W9H5H2"/>
<dbReference type="GeneID" id="81403746"/>